<keyword evidence="3" id="KW-1185">Reference proteome</keyword>
<dbReference type="RefSeq" id="WP_138088567.1">
    <property type="nucleotide sequence ID" value="NZ_VAUV01000024.1"/>
</dbReference>
<dbReference type="PANTHER" id="PTHR40099">
    <property type="entry name" value="ACETOLACTATE SYNTHASE, SMALL SUBUNIT"/>
    <property type="match status" value="1"/>
</dbReference>
<gene>
    <name evidence="2" type="ORF">FEM03_22490</name>
</gene>
<accession>A0A5R8K959</accession>
<evidence type="ECO:0000259" key="1">
    <source>
        <dbReference type="Pfam" id="PF19571"/>
    </source>
</evidence>
<dbReference type="InterPro" id="IPR045865">
    <property type="entry name" value="ACT-like_dom_sf"/>
</dbReference>
<dbReference type="InterPro" id="IPR045739">
    <property type="entry name" value="ACT_dom_pair"/>
</dbReference>
<dbReference type="Pfam" id="PF19571">
    <property type="entry name" value="ACT_8"/>
    <property type="match status" value="1"/>
</dbReference>
<dbReference type="PANTHER" id="PTHR40099:SF1">
    <property type="entry name" value="ACETOLACTATE SYNTHASE, SMALL SUBUNIT"/>
    <property type="match status" value="1"/>
</dbReference>
<evidence type="ECO:0000313" key="3">
    <source>
        <dbReference type="Proteomes" id="UP000306196"/>
    </source>
</evidence>
<dbReference type="OrthoDB" id="197857at2"/>
<proteinExistence type="predicted"/>
<sequence length="159" mass="17402">MSSKTSFVSSLSTTNARSPVRQLSVFLHNRVGAFLTLVKLLNDHHIEVLGFSLQDSIDLTLVRLIVSDPESAKDLFDEQGHSCAIKTVVVVALEEGAPDLCQALASLLAAEINIHHSYPLLVRHQDKPLLALCVEDGEVGEEALRKTGYQVLCQNDLSR</sequence>
<dbReference type="AlphaFoldDB" id="A0A5R8K959"/>
<comment type="caution">
    <text evidence="2">The sequence shown here is derived from an EMBL/GenBank/DDBJ whole genome shotgun (WGS) entry which is preliminary data.</text>
</comment>
<dbReference type="EMBL" id="VAUV01000024">
    <property type="protein sequence ID" value="TLD68475.1"/>
    <property type="molecule type" value="Genomic_DNA"/>
</dbReference>
<name>A0A5R8K959_9BACT</name>
<dbReference type="Proteomes" id="UP000306196">
    <property type="component" value="Unassembled WGS sequence"/>
</dbReference>
<organism evidence="2 3">
    <name type="scientific">Phragmitibacter flavus</name>
    <dbReference type="NCBI Taxonomy" id="2576071"/>
    <lineage>
        <taxon>Bacteria</taxon>
        <taxon>Pseudomonadati</taxon>
        <taxon>Verrucomicrobiota</taxon>
        <taxon>Verrucomicrobiia</taxon>
        <taxon>Verrucomicrobiales</taxon>
        <taxon>Verrucomicrobiaceae</taxon>
        <taxon>Phragmitibacter</taxon>
    </lineage>
</organism>
<evidence type="ECO:0000313" key="2">
    <source>
        <dbReference type="EMBL" id="TLD68475.1"/>
    </source>
</evidence>
<dbReference type="SUPFAM" id="SSF55021">
    <property type="entry name" value="ACT-like"/>
    <property type="match status" value="1"/>
</dbReference>
<dbReference type="Gene3D" id="3.30.2130.10">
    <property type="entry name" value="VC0802-like"/>
    <property type="match status" value="1"/>
</dbReference>
<reference evidence="2 3" key="1">
    <citation type="submission" date="2019-05" db="EMBL/GenBank/DDBJ databases">
        <title>Verrucobacter flavum gen. nov., sp. nov. a new member of the family Verrucomicrobiaceae.</title>
        <authorList>
            <person name="Szuroczki S."/>
            <person name="Abbaszade G."/>
            <person name="Szabo A."/>
            <person name="Felfoldi T."/>
            <person name="Schumann P."/>
            <person name="Boka K."/>
            <person name="Keki Z."/>
            <person name="Toumi M."/>
            <person name="Toth E."/>
        </authorList>
    </citation>
    <scope>NUCLEOTIDE SEQUENCE [LARGE SCALE GENOMIC DNA]</scope>
    <source>
        <strain evidence="2 3">MG-N-17</strain>
    </source>
</reference>
<protein>
    <submittedName>
        <fullName evidence="2">Acetolactate synthase</fullName>
    </submittedName>
</protein>
<feature type="domain" description="ACT" evidence="1">
    <location>
        <begin position="20"/>
        <end position="157"/>
    </location>
</feature>